<evidence type="ECO:0000256" key="1">
    <source>
        <dbReference type="SAM" id="MobiDB-lite"/>
    </source>
</evidence>
<feature type="region of interest" description="Disordered" evidence="1">
    <location>
        <begin position="70"/>
        <end position="121"/>
    </location>
</feature>
<sequence>MCNTTDFSTKLRLPNAVNMDISDRHILDNHRNEMNDTFDWTKNPSDRRAGPVGLAPQPQILVSLTPAFAWPASPSPSPDPSAAHHKPTSGRVTRASAFPGPTNDPDQEFVGWRFAPEDLMS</sequence>
<proteinExistence type="predicted"/>
<reference evidence="2" key="2">
    <citation type="submission" date="2020-05" db="EMBL/GenBank/DDBJ databases">
        <authorList>
            <person name="Kim H.-S."/>
            <person name="Proctor R.H."/>
            <person name="Brown D.W."/>
        </authorList>
    </citation>
    <scope>NUCLEOTIDE SEQUENCE</scope>
    <source>
        <strain evidence="2">NRRL 45417</strain>
    </source>
</reference>
<dbReference type="Proteomes" id="UP000604273">
    <property type="component" value="Unassembled WGS sequence"/>
</dbReference>
<comment type="caution">
    <text evidence="2">The sequence shown here is derived from an EMBL/GenBank/DDBJ whole genome shotgun (WGS) entry which is preliminary data.</text>
</comment>
<evidence type="ECO:0000313" key="3">
    <source>
        <dbReference type="Proteomes" id="UP000604273"/>
    </source>
</evidence>
<feature type="region of interest" description="Disordered" evidence="1">
    <location>
        <begin position="35"/>
        <end position="54"/>
    </location>
</feature>
<accession>A0A8H4X116</accession>
<evidence type="ECO:0000313" key="2">
    <source>
        <dbReference type="EMBL" id="KAF4957016.1"/>
    </source>
</evidence>
<dbReference type="AlphaFoldDB" id="A0A8H4X116"/>
<dbReference type="EMBL" id="JABFAI010000076">
    <property type="protein sequence ID" value="KAF4957016.1"/>
    <property type="molecule type" value="Genomic_DNA"/>
</dbReference>
<reference evidence="2" key="1">
    <citation type="journal article" date="2020" name="BMC Genomics">
        <title>Correction to: Identification and distribution of gene clusters required for synthesis of sphingolipid metabolism inhibitors in diverse species of the filamentous fungus Fusarium.</title>
        <authorList>
            <person name="Kim H.S."/>
            <person name="Lohmar J.M."/>
            <person name="Busman M."/>
            <person name="Brown D.W."/>
            <person name="Naumann T.A."/>
            <person name="Divon H.H."/>
            <person name="Lysoe E."/>
            <person name="Uhlig S."/>
            <person name="Proctor R.H."/>
        </authorList>
    </citation>
    <scope>NUCLEOTIDE SEQUENCE</scope>
    <source>
        <strain evidence="2">NRRL 45417</strain>
    </source>
</reference>
<gene>
    <name evidence="2" type="ORF">FGADI_3429</name>
</gene>
<keyword evidence="3" id="KW-1185">Reference proteome</keyword>
<protein>
    <submittedName>
        <fullName evidence="2">Uncharacterized protein</fullName>
    </submittedName>
</protein>
<name>A0A8H4X116_9HYPO</name>
<organism evidence="2 3">
    <name type="scientific">Fusarium gaditjirri</name>
    <dbReference type="NCBI Taxonomy" id="282569"/>
    <lineage>
        <taxon>Eukaryota</taxon>
        <taxon>Fungi</taxon>
        <taxon>Dikarya</taxon>
        <taxon>Ascomycota</taxon>
        <taxon>Pezizomycotina</taxon>
        <taxon>Sordariomycetes</taxon>
        <taxon>Hypocreomycetidae</taxon>
        <taxon>Hypocreales</taxon>
        <taxon>Nectriaceae</taxon>
        <taxon>Fusarium</taxon>
        <taxon>Fusarium nisikadoi species complex</taxon>
    </lineage>
</organism>